<dbReference type="EMBL" id="JBHSMJ010000004">
    <property type="protein sequence ID" value="MFC5446813.1"/>
    <property type="molecule type" value="Genomic_DNA"/>
</dbReference>
<dbReference type="SMART" id="SM00710">
    <property type="entry name" value="PbH1"/>
    <property type="match status" value="8"/>
</dbReference>
<gene>
    <name evidence="5" type="ORF">ACFPOG_00920</name>
</gene>
<dbReference type="Pfam" id="PF07833">
    <property type="entry name" value="Cu_amine_oxidN1"/>
    <property type="match status" value="1"/>
</dbReference>
<dbReference type="RefSeq" id="WP_270880601.1">
    <property type="nucleotide sequence ID" value="NZ_JAQFVF010000033.1"/>
</dbReference>
<dbReference type="InterPro" id="IPR022441">
    <property type="entry name" value="Para_beta_helix_rpt-2"/>
</dbReference>
<feature type="domain" description="Rhamnogalacturonase A/B/Epimerase-like pectate lyase" evidence="3">
    <location>
        <begin position="155"/>
        <end position="410"/>
    </location>
</feature>
<evidence type="ECO:0000256" key="1">
    <source>
        <dbReference type="SAM" id="SignalP"/>
    </source>
</evidence>
<proteinExistence type="predicted"/>
<dbReference type="Gene3D" id="2.160.20.10">
    <property type="entry name" value="Single-stranded right-handed beta-helix, Pectin lyase-like"/>
    <property type="match status" value="2"/>
</dbReference>
<dbReference type="InterPro" id="IPR012334">
    <property type="entry name" value="Pectin_lyas_fold"/>
</dbReference>
<dbReference type="InterPro" id="IPR011050">
    <property type="entry name" value="Pectin_lyase_fold/virulence"/>
</dbReference>
<evidence type="ECO:0000259" key="3">
    <source>
        <dbReference type="Pfam" id="PF12708"/>
    </source>
</evidence>
<feature type="domain" description="Right handed beta helix" evidence="4">
    <location>
        <begin position="434"/>
        <end position="561"/>
    </location>
</feature>
<dbReference type="SUPFAM" id="SSF55383">
    <property type="entry name" value="Copper amine oxidase, domain N"/>
    <property type="match status" value="1"/>
</dbReference>
<feature type="chain" id="PRO_5045967453" evidence="1">
    <location>
        <begin position="23"/>
        <end position="569"/>
    </location>
</feature>
<organism evidence="5 6">
    <name type="scientific">Paenibacillus aestuarii</name>
    <dbReference type="NCBI Taxonomy" id="516965"/>
    <lineage>
        <taxon>Bacteria</taxon>
        <taxon>Bacillati</taxon>
        <taxon>Bacillota</taxon>
        <taxon>Bacilli</taxon>
        <taxon>Bacillales</taxon>
        <taxon>Paenibacillaceae</taxon>
        <taxon>Paenibacillus</taxon>
    </lineage>
</organism>
<accession>A0ABW0K181</accession>
<dbReference type="InterPro" id="IPR024535">
    <property type="entry name" value="RHGA/B-epi-like_pectate_lyase"/>
</dbReference>
<feature type="signal peptide" evidence="1">
    <location>
        <begin position="1"/>
        <end position="22"/>
    </location>
</feature>
<dbReference type="InterPro" id="IPR012854">
    <property type="entry name" value="Cu_amine_oxidase-like_N"/>
</dbReference>
<dbReference type="Gene3D" id="3.30.457.10">
    <property type="entry name" value="Copper amine oxidase-like, N-terminal domain"/>
    <property type="match status" value="1"/>
</dbReference>
<evidence type="ECO:0000313" key="5">
    <source>
        <dbReference type="EMBL" id="MFC5446813.1"/>
    </source>
</evidence>
<evidence type="ECO:0000259" key="4">
    <source>
        <dbReference type="Pfam" id="PF13229"/>
    </source>
</evidence>
<keyword evidence="1" id="KW-0732">Signal</keyword>
<comment type="caution">
    <text evidence="5">The sequence shown here is derived from an EMBL/GenBank/DDBJ whole genome shotgun (WGS) entry which is preliminary data.</text>
</comment>
<dbReference type="NCBIfam" id="TIGR03804">
    <property type="entry name" value="para_beta_helix"/>
    <property type="match status" value="1"/>
</dbReference>
<dbReference type="Proteomes" id="UP001596044">
    <property type="component" value="Unassembled WGS sequence"/>
</dbReference>
<dbReference type="InterPro" id="IPR006626">
    <property type="entry name" value="PbH1"/>
</dbReference>
<sequence>MKYYLMVLIVAVSMLISLSAMAENKVQVIFDGTAVSFETDPIIENGTTLVPFRTIFERMGFEVSWDDEERTAIGSKDDLVIKLPMDKEVAYVNDESKNLEVSAKIVNNTAVVPIRFVSEVSGYIVTWEDKAHTINIQSPEHIQPDRSNSLGIEAYNVRNFGVKGDGKSNDTKMIQIALNVVSKAKGTLYFPSGTYLIDAAQKLTVNSDITVIGEGMSTKIQANHEAEFGNSLFMLKGDNIRISRLRLDGNYSVLNIVIVQSGSTNIQIDNSSLLNASQSDNPSRDDYREIVTGISVYGNTDQISIEHNDIQNIKAVHLNQGSLVARGIYLTENKAGWHEKAAKHVSIANNYIHDIGPADDGDGIYYEDPSLERNAAEDTYSKIQNNRFENCAKRAIKINAQGIEVTGNEIINNYLNNNYYFGNNKGELAPDMYAGISIYADNNKVTDNVLQGKGSFYAAIEVTAERTVNNVLIKNNTVKMGANSNLGGKTAIRIGRVNDFTVSSNVIENGEIGIWMWQSASNGVISGNKISMPSGGGINLDSYLPNSEKENVKVSDNSIQAKQYDVYHQ</sequence>
<feature type="domain" description="Copper amine oxidase-like N-terminal" evidence="2">
    <location>
        <begin position="30"/>
        <end position="136"/>
    </location>
</feature>
<dbReference type="SUPFAM" id="SSF51126">
    <property type="entry name" value="Pectin lyase-like"/>
    <property type="match status" value="1"/>
</dbReference>
<dbReference type="Pfam" id="PF12708">
    <property type="entry name" value="Pect-lyase_RHGA_epim"/>
    <property type="match status" value="1"/>
</dbReference>
<reference evidence="6" key="1">
    <citation type="journal article" date="2019" name="Int. J. Syst. Evol. Microbiol.">
        <title>The Global Catalogue of Microorganisms (GCM) 10K type strain sequencing project: providing services to taxonomists for standard genome sequencing and annotation.</title>
        <authorList>
            <consortium name="The Broad Institute Genomics Platform"/>
            <consortium name="The Broad Institute Genome Sequencing Center for Infectious Disease"/>
            <person name="Wu L."/>
            <person name="Ma J."/>
        </authorList>
    </citation>
    <scope>NUCLEOTIDE SEQUENCE [LARGE SCALE GENOMIC DNA]</scope>
    <source>
        <strain evidence="6">KACC 11904</strain>
    </source>
</reference>
<protein>
    <submittedName>
        <fullName evidence="5">Stalk domain-containing protein</fullName>
    </submittedName>
</protein>
<dbReference type="InterPro" id="IPR039448">
    <property type="entry name" value="Beta_helix"/>
</dbReference>
<evidence type="ECO:0000259" key="2">
    <source>
        <dbReference type="Pfam" id="PF07833"/>
    </source>
</evidence>
<name>A0ABW0K181_9BACL</name>
<dbReference type="Pfam" id="PF13229">
    <property type="entry name" value="Beta_helix"/>
    <property type="match status" value="1"/>
</dbReference>
<keyword evidence="6" id="KW-1185">Reference proteome</keyword>
<evidence type="ECO:0000313" key="6">
    <source>
        <dbReference type="Proteomes" id="UP001596044"/>
    </source>
</evidence>
<dbReference type="InterPro" id="IPR036582">
    <property type="entry name" value="Mao_N_sf"/>
</dbReference>